<reference evidence="2 3" key="1">
    <citation type="submission" date="2022-01" db="EMBL/GenBank/DDBJ databases">
        <authorList>
            <person name="Xiong W."/>
            <person name="Schranz E."/>
        </authorList>
    </citation>
    <scope>NUCLEOTIDE SEQUENCE [LARGE SCALE GENOMIC DNA]</scope>
</reference>
<feature type="compositionally biased region" description="Basic and acidic residues" evidence="1">
    <location>
        <begin position="84"/>
        <end position="111"/>
    </location>
</feature>
<keyword evidence="3" id="KW-1185">Reference proteome</keyword>
<evidence type="ECO:0000313" key="3">
    <source>
        <dbReference type="Proteomes" id="UP001157418"/>
    </source>
</evidence>
<accession>A0AAU9PMW6</accession>
<feature type="region of interest" description="Disordered" evidence="1">
    <location>
        <begin position="84"/>
        <end position="170"/>
    </location>
</feature>
<evidence type="ECO:0000256" key="1">
    <source>
        <dbReference type="SAM" id="MobiDB-lite"/>
    </source>
</evidence>
<proteinExistence type="predicted"/>
<feature type="compositionally biased region" description="Basic and acidic residues" evidence="1">
    <location>
        <begin position="148"/>
        <end position="170"/>
    </location>
</feature>
<dbReference type="Proteomes" id="UP001157418">
    <property type="component" value="Unassembled WGS sequence"/>
</dbReference>
<feature type="compositionally biased region" description="Acidic residues" evidence="1">
    <location>
        <begin position="130"/>
        <end position="147"/>
    </location>
</feature>
<dbReference type="EMBL" id="CAKMRJ010005745">
    <property type="protein sequence ID" value="CAH1451419.1"/>
    <property type="molecule type" value="Genomic_DNA"/>
</dbReference>
<evidence type="ECO:0000313" key="2">
    <source>
        <dbReference type="EMBL" id="CAH1451419.1"/>
    </source>
</evidence>
<name>A0AAU9PMW6_9ASTR</name>
<sequence>MFFINSSKSCFHNEFIQATKLRAATSLNHHLLSTPNKNSKISPPTPSVFAPTTKHHHWQPSCLHLFKHHHNLSYSTTNEKWRLETNLKEKSGDEQKTPGEERKASEPHTEASAEDEELQTIPVCFRQTSDEEDGDVVNGEEEDDVVNGEEHGGVRSFHESDRETFKMKKN</sequence>
<protein>
    <submittedName>
        <fullName evidence="2">Uncharacterized protein</fullName>
    </submittedName>
</protein>
<gene>
    <name evidence="2" type="ORF">LVIROSA_LOCUS36780</name>
</gene>
<dbReference type="AlphaFoldDB" id="A0AAU9PMW6"/>
<comment type="caution">
    <text evidence="2">The sequence shown here is derived from an EMBL/GenBank/DDBJ whole genome shotgun (WGS) entry which is preliminary data.</text>
</comment>
<organism evidence="2 3">
    <name type="scientific">Lactuca virosa</name>
    <dbReference type="NCBI Taxonomy" id="75947"/>
    <lineage>
        <taxon>Eukaryota</taxon>
        <taxon>Viridiplantae</taxon>
        <taxon>Streptophyta</taxon>
        <taxon>Embryophyta</taxon>
        <taxon>Tracheophyta</taxon>
        <taxon>Spermatophyta</taxon>
        <taxon>Magnoliopsida</taxon>
        <taxon>eudicotyledons</taxon>
        <taxon>Gunneridae</taxon>
        <taxon>Pentapetalae</taxon>
        <taxon>asterids</taxon>
        <taxon>campanulids</taxon>
        <taxon>Asterales</taxon>
        <taxon>Asteraceae</taxon>
        <taxon>Cichorioideae</taxon>
        <taxon>Cichorieae</taxon>
        <taxon>Lactucinae</taxon>
        <taxon>Lactuca</taxon>
    </lineage>
</organism>